<evidence type="ECO:0000313" key="1">
    <source>
        <dbReference type="EMBL" id="CAI3545363.1"/>
    </source>
</evidence>
<sequence>MIVKERIQELIKDNFYVDHKALGKTQMHENLDYVRIYDKAKKGNAIQIINISKNMVSDIDKKLAKQYLIKEETWLVGGEIALDLYI</sequence>
<accession>A0AAD2DDR2</accession>
<protein>
    <submittedName>
        <fullName evidence="1">Uncharacterized protein</fullName>
    </submittedName>
</protein>
<evidence type="ECO:0000313" key="2">
    <source>
        <dbReference type="Proteomes" id="UP001189143"/>
    </source>
</evidence>
<organism evidence="1 2">
    <name type="scientific">Clostridium neonatale</name>
    <dbReference type="NCBI Taxonomy" id="137838"/>
    <lineage>
        <taxon>Bacteria</taxon>
        <taxon>Bacillati</taxon>
        <taxon>Bacillota</taxon>
        <taxon>Clostridia</taxon>
        <taxon>Eubacteriales</taxon>
        <taxon>Clostridiaceae</taxon>
        <taxon>Clostridium</taxon>
    </lineage>
</organism>
<comment type="caution">
    <text evidence="1">The sequence shown here is derived from an EMBL/GenBank/DDBJ whole genome shotgun (WGS) entry which is preliminary data.</text>
</comment>
<proteinExistence type="predicted"/>
<gene>
    <name evidence="1" type="ORF">CNEO2_150001</name>
</gene>
<dbReference type="AlphaFoldDB" id="A0AAD2DDR2"/>
<reference evidence="1" key="1">
    <citation type="submission" date="2022-10" db="EMBL/GenBank/DDBJ databases">
        <authorList>
            <person name="Aires J."/>
            <person name="Mesa V."/>
        </authorList>
    </citation>
    <scope>NUCLEOTIDE SEQUENCE</scope>
    <source>
        <strain evidence="1">Clostridium neonatale JD116</strain>
    </source>
</reference>
<dbReference type="EMBL" id="CAMTCP010000066">
    <property type="protein sequence ID" value="CAI3545363.1"/>
    <property type="molecule type" value="Genomic_DNA"/>
</dbReference>
<dbReference type="Proteomes" id="UP001189143">
    <property type="component" value="Unassembled WGS sequence"/>
</dbReference>
<dbReference type="RefSeq" id="WP_317049123.1">
    <property type="nucleotide sequence ID" value="NZ_CAMRXC010000033.1"/>
</dbReference>
<name>A0AAD2DDR2_9CLOT</name>